<dbReference type="EMBL" id="UOFU01000280">
    <property type="protein sequence ID" value="VAX02623.1"/>
    <property type="molecule type" value="Genomic_DNA"/>
</dbReference>
<gene>
    <name evidence="1" type="ORF">MNBD_GAMMA20-995</name>
</gene>
<dbReference type="AlphaFoldDB" id="A0A3B1ARZ2"/>
<organism evidence="1">
    <name type="scientific">hydrothermal vent metagenome</name>
    <dbReference type="NCBI Taxonomy" id="652676"/>
    <lineage>
        <taxon>unclassified sequences</taxon>
        <taxon>metagenomes</taxon>
        <taxon>ecological metagenomes</taxon>
    </lineage>
</organism>
<protein>
    <submittedName>
        <fullName evidence="1">Uncharacterized protein</fullName>
    </submittedName>
</protein>
<name>A0A3B1ARZ2_9ZZZZ</name>
<accession>A0A3B1ARZ2</accession>
<reference evidence="1" key="1">
    <citation type="submission" date="2018-06" db="EMBL/GenBank/DDBJ databases">
        <authorList>
            <person name="Zhirakovskaya E."/>
        </authorList>
    </citation>
    <scope>NUCLEOTIDE SEQUENCE</scope>
</reference>
<sequence>MLKDRRSLTERRLHTDRRSWRCQLDFPYLDGQGTLVNEDRRQIVERRIGFLEHIDGDRRKPLLTAFVEKN</sequence>
<proteinExistence type="predicted"/>
<evidence type="ECO:0000313" key="1">
    <source>
        <dbReference type="EMBL" id="VAX02623.1"/>
    </source>
</evidence>